<dbReference type="SMART" id="SM00911">
    <property type="entry name" value="HWE_HK"/>
    <property type="match status" value="1"/>
</dbReference>
<dbReference type="PANTHER" id="PTHR41523:SF7">
    <property type="entry name" value="HISTIDINE KINASE"/>
    <property type="match status" value="1"/>
</dbReference>
<comment type="catalytic activity">
    <reaction evidence="1">
        <text>ATP + protein L-histidine = ADP + protein N-phospho-L-histidine.</text>
        <dbReference type="EC" id="2.7.13.3"/>
    </reaction>
</comment>
<feature type="compositionally biased region" description="Low complexity" evidence="8">
    <location>
        <begin position="164"/>
        <end position="183"/>
    </location>
</feature>
<evidence type="ECO:0000313" key="11">
    <source>
        <dbReference type="EMBL" id="MEE8659480.1"/>
    </source>
</evidence>
<evidence type="ECO:0000256" key="3">
    <source>
        <dbReference type="ARBA" id="ARBA00022553"/>
    </source>
</evidence>
<proteinExistence type="predicted"/>
<dbReference type="Proteomes" id="UP001312908">
    <property type="component" value="Unassembled WGS sequence"/>
</dbReference>
<keyword evidence="4" id="KW-0808">Transferase</keyword>
<evidence type="ECO:0000256" key="2">
    <source>
        <dbReference type="ARBA" id="ARBA00012438"/>
    </source>
</evidence>
<dbReference type="EMBL" id="JAWJZY010000005">
    <property type="protein sequence ID" value="MEE8659480.1"/>
    <property type="molecule type" value="Genomic_DNA"/>
</dbReference>
<evidence type="ECO:0000259" key="10">
    <source>
        <dbReference type="SMART" id="SM00911"/>
    </source>
</evidence>
<evidence type="ECO:0000256" key="1">
    <source>
        <dbReference type="ARBA" id="ARBA00000085"/>
    </source>
</evidence>
<dbReference type="InterPro" id="IPR011102">
    <property type="entry name" value="Sig_transdc_His_kinase_HWE"/>
</dbReference>
<evidence type="ECO:0000313" key="12">
    <source>
        <dbReference type="Proteomes" id="UP001312908"/>
    </source>
</evidence>
<dbReference type="InterPro" id="IPR036890">
    <property type="entry name" value="HATPase_C_sf"/>
</dbReference>
<dbReference type="RefSeq" id="WP_394820290.1">
    <property type="nucleotide sequence ID" value="NZ_JAWJZY010000005.1"/>
</dbReference>
<dbReference type="SUPFAM" id="SSF55781">
    <property type="entry name" value="GAF domain-like"/>
    <property type="match status" value="1"/>
</dbReference>
<protein>
    <recommendedName>
        <fullName evidence="2">histidine kinase</fullName>
        <ecNumber evidence="2">2.7.13.3</ecNumber>
    </recommendedName>
</protein>
<evidence type="ECO:0000256" key="4">
    <source>
        <dbReference type="ARBA" id="ARBA00022679"/>
    </source>
</evidence>
<feature type="domain" description="Signal transduction histidine kinase HWE region" evidence="10">
    <location>
        <begin position="489"/>
        <end position="568"/>
    </location>
</feature>
<evidence type="ECO:0000256" key="8">
    <source>
        <dbReference type="SAM" id="MobiDB-lite"/>
    </source>
</evidence>
<keyword evidence="9" id="KW-1133">Transmembrane helix</keyword>
<dbReference type="Pfam" id="PF07536">
    <property type="entry name" value="HWE_HK"/>
    <property type="match status" value="1"/>
</dbReference>
<name>A0ABU7U3Q4_9PROT</name>
<evidence type="ECO:0000256" key="7">
    <source>
        <dbReference type="ARBA" id="ARBA00022840"/>
    </source>
</evidence>
<keyword evidence="7" id="KW-0067">ATP-binding</keyword>
<dbReference type="Gene3D" id="3.30.565.10">
    <property type="entry name" value="Histidine kinase-like ATPase, C-terminal domain"/>
    <property type="match status" value="1"/>
</dbReference>
<feature type="region of interest" description="Disordered" evidence="8">
    <location>
        <begin position="164"/>
        <end position="200"/>
    </location>
</feature>
<gene>
    <name evidence="11" type="ORF">DOFOFD_10730</name>
</gene>
<keyword evidence="5" id="KW-0547">Nucleotide-binding</keyword>
<comment type="caution">
    <text evidence="11">The sequence shown here is derived from an EMBL/GenBank/DDBJ whole genome shotgun (WGS) entry which is preliminary data.</text>
</comment>
<keyword evidence="12" id="KW-1185">Reference proteome</keyword>
<feature type="transmembrane region" description="Helical" evidence="9">
    <location>
        <begin position="113"/>
        <end position="136"/>
    </location>
</feature>
<sequence>MSGLQPPDGTPDVPQTGDLGLRRHLLDLDNEKTAVLRDLLCVARGLCLAEAAYVSVFLDHKEALIVRVGALPKEIPFRAADFRSYLQKNPVFETCDLLQRPEPGLAVLMESPWYYRFCAILPLMMGGALIGAFGVLDRKPRKDRLGDAATSALRALARSLASTLTRSASPARPVRSSEPSAPARHPPMRKNEDVNKGAAAAQRVNRNGLVGFFEADVQNGTVRISPSLCRMLSLQERDIFPISTIRPCIPRSPSRRNLLDGLGLHDGATLDYKIRLGGIVTERPRWLQCRVALIKGEDAHAAHLCGIVSDASDHDTTIKHYDLLALLGKELRLAHQAVDAYRIAARHLGESLDVDYVQCFHFDAHTGHKSQDYGGWSRRGMTEMPDVPLQGRRIWQYLSRGMVLAIGDLREVSWLLPKGQNVPADGPRAYLMIPTICDDRLKHCVVIASSRPRVWRVADTYFTRIVVDWVEAVSNLTEARLGQEFLYREMAHRLKNTLTIVQALARQSLRDCRDQASVRSFERRVHALASAHTTSMARKSRKAELKDVAQDVLKLIAPLTRFELNGARVALGAKTAGYLGLLLNELGTNAIKYGALSNEAGKVRLSWVVEGAEEDARLVIRWVETGGPRVKAPLRKGFGSQMIEYGLGEGCHATRSFPQTGCQASFSMSMRKAGED</sequence>
<keyword evidence="9" id="KW-0812">Transmembrane</keyword>
<organism evidence="11 12">
    <name type="scientific">Sorlinia euscelidii</name>
    <dbReference type="NCBI Taxonomy" id="3081148"/>
    <lineage>
        <taxon>Bacteria</taxon>
        <taxon>Pseudomonadati</taxon>
        <taxon>Pseudomonadota</taxon>
        <taxon>Alphaproteobacteria</taxon>
        <taxon>Acetobacterales</taxon>
        <taxon>Acetobacteraceae</taxon>
        <taxon>Sorlinia</taxon>
    </lineage>
</organism>
<reference evidence="11 12" key="1">
    <citation type="submission" date="2023-10" db="EMBL/GenBank/DDBJ databases">
        <title>Sorlinia euscelidii gen. nov., sp. nov., an acetic acid bacteria isolated from the gut of Euscelidius variegatus emitter.</title>
        <authorList>
            <person name="Michoud G."/>
            <person name="Marasco R."/>
            <person name="Seferji K."/>
            <person name="Gonella E."/>
            <person name="Garuglieri E."/>
            <person name="Alma A."/>
            <person name="Mapelli F."/>
            <person name="Borin S."/>
            <person name="Daffonchio D."/>
            <person name="Crotti E."/>
        </authorList>
    </citation>
    <scope>NUCLEOTIDE SEQUENCE [LARGE SCALE GENOMIC DNA]</scope>
    <source>
        <strain evidence="11 12">EV16P</strain>
    </source>
</reference>
<evidence type="ECO:0000256" key="5">
    <source>
        <dbReference type="ARBA" id="ARBA00022741"/>
    </source>
</evidence>
<evidence type="ECO:0000256" key="9">
    <source>
        <dbReference type="SAM" id="Phobius"/>
    </source>
</evidence>
<keyword evidence="9" id="KW-0472">Membrane</keyword>
<evidence type="ECO:0000256" key="6">
    <source>
        <dbReference type="ARBA" id="ARBA00022777"/>
    </source>
</evidence>
<accession>A0ABU7U3Q4</accession>
<keyword evidence="6" id="KW-0418">Kinase</keyword>
<keyword evidence="3" id="KW-0597">Phosphoprotein</keyword>
<dbReference type="PANTHER" id="PTHR41523">
    <property type="entry name" value="TWO-COMPONENT SYSTEM SENSOR PROTEIN"/>
    <property type="match status" value="1"/>
</dbReference>
<dbReference type="EC" id="2.7.13.3" evidence="2"/>